<accession>A0A916KNV2</accession>
<dbReference type="GeneID" id="15613963"/>
<dbReference type="RefSeq" id="YP_008003857.1">
    <property type="nucleotide sequence ID" value="NC_021247.1"/>
</dbReference>
<feature type="compositionally biased region" description="Pro residues" evidence="1">
    <location>
        <begin position="127"/>
        <end position="146"/>
    </location>
</feature>
<gene>
    <name evidence="2" type="ORF">AHEV_034</name>
</gene>
<reference evidence="2" key="1">
    <citation type="journal article" date="2013" name="J. Virol.">
        <title>New Insights into the Evolution of Entomopoxvirinae from the Complete Genome Sequences of Four Entomopoxviruses Infecting Adoxophyes honmai, Choristoneura biennis, Choristoneura rosaceana, and Mythimna separata.</title>
        <authorList>
            <person name="Theze J."/>
            <person name="Takatsuka J."/>
            <person name="Li Z."/>
            <person name="Gallais J."/>
            <person name="Doucet D."/>
            <person name="Arif B."/>
            <person name="Nakai M."/>
            <person name="Herniou E.A."/>
        </authorList>
    </citation>
    <scope>NUCLEOTIDE SEQUENCE</scope>
    <source>
        <strain evidence="2">Tokyo</strain>
    </source>
</reference>
<evidence type="ECO:0000256" key="1">
    <source>
        <dbReference type="SAM" id="MobiDB-lite"/>
    </source>
</evidence>
<dbReference type="EMBL" id="HF679131">
    <property type="protein sequence ID" value="CCU55355.1"/>
    <property type="molecule type" value="Genomic_DNA"/>
</dbReference>
<evidence type="ECO:0000313" key="3">
    <source>
        <dbReference type="Proteomes" id="UP000792575"/>
    </source>
</evidence>
<evidence type="ECO:0000313" key="2">
    <source>
        <dbReference type="EMBL" id="CCU55355.1"/>
    </source>
</evidence>
<name>A0A916KNV2_9POXV</name>
<dbReference type="KEGG" id="vg:15613963"/>
<dbReference type="Proteomes" id="UP000792575">
    <property type="component" value="Genome"/>
</dbReference>
<sequence>MAPPVDPVKDLIKKTIKVIANIDQATKKILSESIKKSIADPNSYDHDYLSYVNAQVKELTDALPNFTPEQWSYLATRLFSELIVTNYYQYRLQRMHLGSDLQVNELEQLYGDLQESYTELVESWPDNPNPEPSPEPTPEPESPGPDFPVSRNKKN</sequence>
<feature type="region of interest" description="Disordered" evidence="1">
    <location>
        <begin position="121"/>
        <end position="155"/>
    </location>
</feature>
<keyword evidence="3" id="KW-1185">Reference proteome</keyword>
<proteinExistence type="predicted"/>
<protein>
    <submittedName>
        <fullName evidence="2">Uncharacterized protein</fullName>
    </submittedName>
</protein>
<organism evidence="2 3">
    <name type="scientific">Adoxophyes honmai entomopoxvirus 'L'</name>
    <dbReference type="NCBI Taxonomy" id="1293540"/>
    <lineage>
        <taxon>Viruses</taxon>
        <taxon>Varidnaviria</taxon>
        <taxon>Bamfordvirae</taxon>
        <taxon>Nucleocytoviricota</taxon>
        <taxon>Pokkesviricetes</taxon>
        <taxon>Chitovirales</taxon>
        <taxon>Poxviridae</taxon>
        <taxon>Entomopoxvirinae</taxon>
        <taxon>Betaentomopoxvirus</taxon>
        <taxon>Betaentomopoxvirus ahonmai</taxon>
    </lineage>
</organism>
<dbReference type="OrthoDB" id="19405at10239"/>